<sequence length="147" mass="16445">MKNVKILIVGLAAVIFVYVFFSKVLICNPTDTTSKFNMMKSDMDYMLGVGGDVVFKKDLDRGSVASLMRNISAKSWSRELFEKYQLSLRARGWKDIRGDSGNWQACKLGVLVTLDMNSSLFPALGEQTYGIRFEYSAGSIRQCGRSS</sequence>
<dbReference type="EMBL" id="JAYMRV010000008">
    <property type="protein sequence ID" value="MEM5424373.1"/>
    <property type="molecule type" value="Genomic_DNA"/>
</dbReference>
<reference evidence="1 2" key="1">
    <citation type="submission" date="2024-01" db="EMBL/GenBank/DDBJ databases">
        <title>The diversity of rhizobia nodulating Mimosa spp. in eleven states of Brazil covering several biomes is determined by host plant, location, and edaphic factors.</title>
        <authorList>
            <person name="Rouws L."/>
            <person name="Barauna A."/>
            <person name="Beukes C."/>
            <person name="De Faria S.M."/>
            <person name="Gross E."/>
            <person name="Dos Reis Junior F.B."/>
            <person name="Simon M."/>
            <person name="Maluk M."/>
            <person name="Odee D.W."/>
            <person name="Kenicer G."/>
            <person name="Young J.P.W."/>
            <person name="Reis V.M."/>
            <person name="Zilli J."/>
            <person name="James E.K."/>
        </authorList>
    </citation>
    <scope>NUCLEOTIDE SEQUENCE [LARGE SCALE GENOMIC DNA]</scope>
    <source>
        <strain evidence="1 2">JPY167</strain>
    </source>
</reference>
<keyword evidence="2" id="KW-1185">Reference proteome</keyword>
<accession>A0ABU9RXW9</accession>
<dbReference type="Proteomes" id="UP001489897">
    <property type="component" value="Unassembled WGS sequence"/>
</dbReference>
<evidence type="ECO:0000313" key="2">
    <source>
        <dbReference type="Proteomes" id="UP001489897"/>
    </source>
</evidence>
<comment type="caution">
    <text evidence="1">The sequence shown here is derived from an EMBL/GenBank/DDBJ whole genome shotgun (WGS) entry which is preliminary data.</text>
</comment>
<evidence type="ECO:0000313" key="1">
    <source>
        <dbReference type="EMBL" id="MEM5424373.1"/>
    </source>
</evidence>
<proteinExistence type="predicted"/>
<protein>
    <submittedName>
        <fullName evidence="1">Uncharacterized protein</fullName>
    </submittedName>
</protein>
<dbReference type="RefSeq" id="WP_342948696.1">
    <property type="nucleotide sequence ID" value="NZ_JAYMRV010000008.1"/>
</dbReference>
<organism evidence="1 2">
    <name type="scientific">Paraburkholderia ferrariae</name>
    <dbReference type="NCBI Taxonomy" id="386056"/>
    <lineage>
        <taxon>Bacteria</taxon>
        <taxon>Pseudomonadati</taxon>
        <taxon>Pseudomonadota</taxon>
        <taxon>Betaproteobacteria</taxon>
        <taxon>Burkholderiales</taxon>
        <taxon>Burkholderiaceae</taxon>
        <taxon>Paraburkholderia</taxon>
    </lineage>
</organism>
<name>A0ABU9RXW9_9BURK</name>
<gene>
    <name evidence="1" type="ORF">VSR73_25325</name>
</gene>